<name>A0ABT2CGS6_9ACTN</name>
<accession>A0ABT2CGS6</accession>
<protein>
    <submittedName>
        <fullName evidence="3">DUF4232 domain-containing protein</fullName>
    </submittedName>
</protein>
<feature type="compositionally biased region" description="Gly residues" evidence="1">
    <location>
        <begin position="90"/>
        <end position="99"/>
    </location>
</feature>
<dbReference type="InterPro" id="IPR025326">
    <property type="entry name" value="DUF4232"/>
</dbReference>
<keyword evidence="4" id="KW-1185">Reference proteome</keyword>
<evidence type="ECO:0000256" key="1">
    <source>
        <dbReference type="SAM" id="MobiDB-lite"/>
    </source>
</evidence>
<organism evidence="3 4">
    <name type="scientific">Streptomyces pyxinae</name>
    <dbReference type="NCBI Taxonomy" id="2970734"/>
    <lineage>
        <taxon>Bacteria</taxon>
        <taxon>Bacillati</taxon>
        <taxon>Actinomycetota</taxon>
        <taxon>Actinomycetes</taxon>
        <taxon>Kitasatosporales</taxon>
        <taxon>Streptomycetaceae</taxon>
        <taxon>Streptomyces</taxon>
    </lineage>
</organism>
<feature type="region of interest" description="Disordered" evidence="1">
    <location>
        <begin position="42"/>
        <end position="99"/>
    </location>
</feature>
<proteinExistence type="predicted"/>
<reference evidence="3" key="1">
    <citation type="submission" date="2022-08" db="EMBL/GenBank/DDBJ databases">
        <authorList>
            <person name="Somphong A."/>
            <person name="Phongsopitanun W."/>
        </authorList>
    </citation>
    <scope>NUCLEOTIDE SEQUENCE</scope>
    <source>
        <strain evidence="3">LP05-1</strain>
    </source>
</reference>
<evidence type="ECO:0000313" key="3">
    <source>
        <dbReference type="EMBL" id="MCS0635809.1"/>
    </source>
</evidence>
<evidence type="ECO:0000313" key="4">
    <source>
        <dbReference type="Proteomes" id="UP001431313"/>
    </source>
</evidence>
<dbReference type="RefSeq" id="WP_258786699.1">
    <property type="nucleotide sequence ID" value="NZ_JANUGQ010000005.1"/>
</dbReference>
<comment type="caution">
    <text evidence="3">The sequence shown here is derived from an EMBL/GenBank/DDBJ whole genome shotgun (WGS) entry which is preliminary data.</text>
</comment>
<gene>
    <name evidence="3" type="ORF">NX801_09045</name>
</gene>
<dbReference type="EMBL" id="JANUGQ010000005">
    <property type="protein sequence ID" value="MCS0635809.1"/>
    <property type="molecule type" value="Genomic_DNA"/>
</dbReference>
<dbReference type="Proteomes" id="UP001431313">
    <property type="component" value="Unassembled WGS sequence"/>
</dbReference>
<sequence length="232" mass="22681">MTPVVPEPRAPRPRRNRLPRAGLVPVCVGVLALTAAGCADPASGQGAPAAAASSPGSPHSPGLPGTDAGAPTAAAPDSSATGPAPASKGAGAGRGPGGTASGLCRAADLGISLSDADPGAGQIHYTVRLTNKGASSCTLGGFPGVSLLRKDGSVIGKPADREGASHGTRTLAPGKSTGFTLHTHNKGMDDGGCWEKPALLKVYPPGLKDALTLRTDAPEVCGDTFRTSAVGG</sequence>
<evidence type="ECO:0000259" key="2">
    <source>
        <dbReference type="Pfam" id="PF14016"/>
    </source>
</evidence>
<feature type="domain" description="DUF4232" evidence="2">
    <location>
        <begin position="104"/>
        <end position="230"/>
    </location>
</feature>
<feature type="region of interest" description="Disordered" evidence="1">
    <location>
        <begin position="156"/>
        <end position="178"/>
    </location>
</feature>
<feature type="compositionally biased region" description="Low complexity" evidence="1">
    <location>
        <begin position="42"/>
        <end position="89"/>
    </location>
</feature>
<dbReference type="Pfam" id="PF14016">
    <property type="entry name" value="DUF4232"/>
    <property type="match status" value="1"/>
</dbReference>